<dbReference type="GO" id="GO:0003729">
    <property type="term" value="F:mRNA binding"/>
    <property type="evidence" value="ECO:0007669"/>
    <property type="project" value="UniProtKB-ARBA"/>
</dbReference>
<dbReference type="InterPro" id="IPR050437">
    <property type="entry name" value="Ribos_protein_bS1-like"/>
</dbReference>
<feature type="domain" description="S1 motif" evidence="2">
    <location>
        <begin position="637"/>
        <end position="706"/>
    </location>
</feature>
<dbReference type="Gene3D" id="2.40.50.140">
    <property type="entry name" value="Nucleic acid-binding proteins"/>
    <property type="match status" value="1"/>
</dbReference>
<dbReference type="Gene3D" id="1.10.3500.10">
    <property type="entry name" value="Tex N-terminal region-like"/>
    <property type="match status" value="1"/>
</dbReference>
<dbReference type="FunFam" id="3.30.420.140:FF:000001">
    <property type="entry name" value="RNA-binding transcriptional accessory protein"/>
    <property type="match status" value="1"/>
</dbReference>
<dbReference type="PROSITE" id="PS50126">
    <property type="entry name" value="S1"/>
    <property type="match status" value="1"/>
</dbReference>
<dbReference type="Gene3D" id="3.30.420.140">
    <property type="entry name" value="YqgF/RNase H-like domain"/>
    <property type="match status" value="1"/>
</dbReference>
<gene>
    <name evidence="3" type="ORF">SAMN05444280_10417</name>
</gene>
<sequence>MNQTIIEIIARQLGIREKQVTNTIELLNEGATVPFISRYRKERTGSLDEMQVLQIKEQDEKFTELEKRKETVLKTIDEQEQLTPELKTRIQNCYDPVELEDIYLPYKPKRRTKATIARERGLEPLAKIVMKQFERDPESRAQLFLNEDIQTPEDALAGARDIIAEWISENEKARNIVRRAFEKEAVITSKVIKGKEEEAAKYRDYFDWNEPLKKCPSHRLLAMRRGEKEGFLRVSVKPDETRPLENLTRFFVKGQNESSRHVEMAVKDSYKRLIEPSIETEFSQLSKEKADEDAIGVFAENLRQLLLAPPLGQKRTLAIDPGYRTGCKVVCLDEQGNLLHNENIYPHKPQEEKKLAAKKITTMVEMYQIEAIAIGNGTAGRETEAFIKRLRYNRDIRVYVVNEDGASVYSASSVARKEFPQYDVTVRGAVSIGRRLMDPLAELVKIDPKSIGVGQYQHDVDQKKLKNSLDSVVELSVNAVGVNLNTASQHLLNYISGLGPQLAENIVETRKENGLFASRDELKKVSRMGPKAYEQAAGFLRIPDGKNPLDNSAVHPESYLIVKKMAADLKCNISDLIQNEELVNQIDLQKYVTEETGLPTLNDIKDELLKPGRDPRKPIKVFEFADGIFSIDDLREGMEVPGIVNNITKFGAFVDVGVKQSGLIHISEMADRFISDPNEIVKLHQHVKVRVKEVDVERKRIQLSLKGVEQD</sequence>
<dbReference type="AlphaFoldDB" id="A0A1M6CLH8"/>
<evidence type="ECO:0000313" key="4">
    <source>
        <dbReference type="Proteomes" id="UP000184050"/>
    </source>
</evidence>
<accession>A0A1M6CLH8</accession>
<dbReference type="Proteomes" id="UP000184050">
    <property type="component" value="Unassembled WGS sequence"/>
</dbReference>
<dbReference type="InterPro" id="IPR041692">
    <property type="entry name" value="HHH_9"/>
</dbReference>
<dbReference type="InterPro" id="IPR055179">
    <property type="entry name" value="Tex-like_central_region"/>
</dbReference>
<dbReference type="InterPro" id="IPR006641">
    <property type="entry name" value="YqgF/RNaseH-like_dom"/>
</dbReference>
<dbReference type="SUPFAM" id="SSF50249">
    <property type="entry name" value="Nucleic acid-binding proteins"/>
    <property type="match status" value="1"/>
</dbReference>
<dbReference type="FunFam" id="2.40.50.140:FF:000051">
    <property type="entry name" value="RNA-binding transcriptional accessory protein"/>
    <property type="match status" value="1"/>
</dbReference>
<dbReference type="InterPro" id="IPR032639">
    <property type="entry name" value="Tex_YqgF"/>
</dbReference>
<dbReference type="SUPFAM" id="SSF158832">
    <property type="entry name" value="Tex N-terminal region-like"/>
    <property type="match status" value="1"/>
</dbReference>
<keyword evidence="4" id="KW-1185">Reference proteome</keyword>
<evidence type="ECO:0000259" key="2">
    <source>
        <dbReference type="PROSITE" id="PS50126"/>
    </source>
</evidence>
<dbReference type="SUPFAM" id="SSF47781">
    <property type="entry name" value="RuvA domain 2-like"/>
    <property type="match status" value="2"/>
</dbReference>
<evidence type="ECO:0000313" key="3">
    <source>
        <dbReference type="EMBL" id="SHI61840.1"/>
    </source>
</evidence>
<dbReference type="GO" id="GO:0006412">
    <property type="term" value="P:translation"/>
    <property type="evidence" value="ECO:0007669"/>
    <property type="project" value="TreeGrafter"/>
</dbReference>
<reference evidence="3 4" key="1">
    <citation type="submission" date="2016-11" db="EMBL/GenBank/DDBJ databases">
        <authorList>
            <person name="Jaros S."/>
            <person name="Januszkiewicz K."/>
            <person name="Wedrychowicz H."/>
        </authorList>
    </citation>
    <scope>NUCLEOTIDE SEQUENCE [LARGE SCALE GENOMIC DNA]</scope>
    <source>
        <strain evidence="3 4">DSM 27063</strain>
    </source>
</reference>
<dbReference type="FunFam" id="1.10.10.650:FF:000001">
    <property type="entry name" value="S1 RNA-binding domain 1"/>
    <property type="match status" value="1"/>
</dbReference>
<dbReference type="SMART" id="SM00316">
    <property type="entry name" value="S1"/>
    <property type="match status" value="1"/>
</dbReference>
<organism evidence="3 4">
    <name type="scientific">Tangfeifania diversioriginum</name>
    <dbReference type="NCBI Taxonomy" id="1168035"/>
    <lineage>
        <taxon>Bacteria</taxon>
        <taxon>Pseudomonadati</taxon>
        <taxon>Bacteroidota</taxon>
        <taxon>Bacteroidia</taxon>
        <taxon>Marinilabiliales</taxon>
        <taxon>Prolixibacteraceae</taxon>
        <taxon>Tangfeifania</taxon>
    </lineage>
</organism>
<dbReference type="InterPro" id="IPR010994">
    <property type="entry name" value="RuvA_2-like"/>
</dbReference>
<dbReference type="GO" id="GO:0005737">
    <property type="term" value="C:cytoplasm"/>
    <property type="evidence" value="ECO:0007669"/>
    <property type="project" value="UniProtKB-ARBA"/>
</dbReference>
<feature type="coiled-coil region" evidence="1">
    <location>
        <begin position="55"/>
        <end position="82"/>
    </location>
</feature>
<dbReference type="Pfam" id="PF22706">
    <property type="entry name" value="Tex_central_region"/>
    <property type="match status" value="1"/>
</dbReference>
<dbReference type="Pfam" id="PF16921">
    <property type="entry name" value="Tex_YqgF"/>
    <property type="match status" value="1"/>
</dbReference>
<dbReference type="InterPro" id="IPR023323">
    <property type="entry name" value="Tex-like_dom_sf"/>
</dbReference>
<dbReference type="InterPro" id="IPR023319">
    <property type="entry name" value="Tex-like_HTH_dom_sf"/>
</dbReference>
<dbReference type="InterPro" id="IPR012337">
    <property type="entry name" value="RNaseH-like_sf"/>
</dbReference>
<dbReference type="InterPro" id="IPR044146">
    <property type="entry name" value="S1_Tex"/>
</dbReference>
<dbReference type="Gene3D" id="1.10.150.310">
    <property type="entry name" value="Tex RuvX-like domain-like"/>
    <property type="match status" value="1"/>
</dbReference>
<dbReference type="InterPro" id="IPR037027">
    <property type="entry name" value="YqgF/RNaseH-like_dom_sf"/>
</dbReference>
<evidence type="ECO:0000256" key="1">
    <source>
        <dbReference type="SAM" id="Coils"/>
    </source>
</evidence>
<dbReference type="PANTHER" id="PTHR10724:SF10">
    <property type="entry name" value="S1 RNA-BINDING DOMAIN-CONTAINING PROTEIN 1"/>
    <property type="match status" value="1"/>
</dbReference>
<dbReference type="InterPro" id="IPR012340">
    <property type="entry name" value="NA-bd_OB-fold"/>
</dbReference>
<dbReference type="Gene3D" id="1.10.10.650">
    <property type="entry name" value="RuvA domain 2-like"/>
    <property type="match status" value="1"/>
</dbReference>
<protein>
    <recommendedName>
        <fullName evidence="2">S1 motif domain-containing protein</fullName>
    </recommendedName>
</protein>
<dbReference type="Pfam" id="PF12836">
    <property type="entry name" value="HHH_3"/>
    <property type="match status" value="1"/>
</dbReference>
<dbReference type="GO" id="GO:0006139">
    <property type="term" value="P:nucleobase-containing compound metabolic process"/>
    <property type="evidence" value="ECO:0007669"/>
    <property type="project" value="InterPro"/>
</dbReference>
<dbReference type="PANTHER" id="PTHR10724">
    <property type="entry name" value="30S RIBOSOMAL PROTEIN S1"/>
    <property type="match status" value="1"/>
</dbReference>
<dbReference type="OrthoDB" id="9804714at2"/>
<dbReference type="SUPFAM" id="SSF53098">
    <property type="entry name" value="Ribonuclease H-like"/>
    <property type="match status" value="1"/>
</dbReference>
<dbReference type="Pfam" id="PF09371">
    <property type="entry name" value="Tex_N"/>
    <property type="match status" value="1"/>
</dbReference>
<dbReference type="Pfam" id="PF00575">
    <property type="entry name" value="S1"/>
    <property type="match status" value="1"/>
</dbReference>
<dbReference type="CDD" id="cd05685">
    <property type="entry name" value="S1_Tex"/>
    <property type="match status" value="1"/>
</dbReference>
<proteinExistence type="predicted"/>
<dbReference type="Pfam" id="PF17674">
    <property type="entry name" value="HHH_9"/>
    <property type="match status" value="1"/>
</dbReference>
<dbReference type="SMART" id="SM00732">
    <property type="entry name" value="YqgFc"/>
    <property type="match status" value="1"/>
</dbReference>
<dbReference type="GO" id="GO:0003735">
    <property type="term" value="F:structural constituent of ribosome"/>
    <property type="evidence" value="ECO:0007669"/>
    <property type="project" value="TreeGrafter"/>
</dbReference>
<keyword evidence="1" id="KW-0175">Coiled coil</keyword>
<dbReference type="RefSeq" id="WP_073165614.1">
    <property type="nucleotide sequence ID" value="NZ_FQZE01000004.1"/>
</dbReference>
<dbReference type="InterPro" id="IPR018974">
    <property type="entry name" value="Tex-like_N"/>
</dbReference>
<dbReference type="InterPro" id="IPR003029">
    <property type="entry name" value="S1_domain"/>
</dbReference>
<name>A0A1M6CLH8_9BACT</name>
<dbReference type="EMBL" id="FQZE01000004">
    <property type="protein sequence ID" value="SHI61840.1"/>
    <property type="molecule type" value="Genomic_DNA"/>
</dbReference>
<dbReference type="FunFam" id="1.10.150.310:FF:000001">
    <property type="entry name" value="RNA-binding transcriptional accessory protein"/>
    <property type="match status" value="1"/>
</dbReference>
<dbReference type="STRING" id="1168035.SAMN05444280_10417"/>